<dbReference type="EMBL" id="NBAX01000002">
    <property type="protein sequence ID" value="PNP95868.1"/>
    <property type="molecule type" value="Genomic_DNA"/>
</dbReference>
<dbReference type="InterPro" id="IPR025209">
    <property type="entry name" value="DUF4209"/>
</dbReference>
<organism evidence="2 3">
    <name type="scientific">Hoylesella timonensis</name>
    <dbReference type="NCBI Taxonomy" id="386414"/>
    <lineage>
        <taxon>Bacteria</taxon>
        <taxon>Pseudomonadati</taxon>
        <taxon>Bacteroidota</taxon>
        <taxon>Bacteroidia</taxon>
        <taxon>Bacteroidales</taxon>
        <taxon>Prevotellaceae</taxon>
        <taxon>Hoylesella</taxon>
    </lineage>
</organism>
<dbReference type="Pfam" id="PF13910">
    <property type="entry name" value="DUF4209"/>
    <property type="match status" value="1"/>
</dbReference>
<name>A0A2K0XN50_9BACT</name>
<feature type="domain" description="DUF4209" evidence="1">
    <location>
        <begin position="495"/>
        <end position="585"/>
    </location>
</feature>
<proteinExistence type="predicted"/>
<reference evidence="2 3" key="1">
    <citation type="submission" date="2017-03" db="EMBL/GenBank/DDBJ databases">
        <authorList>
            <person name="Afonso C.L."/>
            <person name="Miller P.J."/>
            <person name="Scott M.A."/>
            <person name="Spackman E."/>
            <person name="Goraichik I."/>
            <person name="Dimitrov K.M."/>
            <person name="Suarez D.L."/>
            <person name="Swayne D.E."/>
        </authorList>
    </citation>
    <scope>NUCLEOTIDE SEQUENCE [LARGE SCALE GENOMIC DNA]</scope>
    <source>
        <strain evidence="2 3">DNF00076</strain>
    </source>
</reference>
<evidence type="ECO:0000259" key="1">
    <source>
        <dbReference type="Pfam" id="PF13910"/>
    </source>
</evidence>
<sequence>MTKTAKYNFYTMNIIESIAPFDIETRKGFDFYQIENALATVDEVEKKKPEFVYEIIAMKLVPTQTENAWGFYYGPQFTLKNEQGEPMYVPSLNDITSDAIMYWEGRAKACNNPLLIARYADLVWEFKQKIAHIGQASWMYRLCVDNMLRVCNEDYCSHPVIAVNILERLFAIVKNAPEDIQLVKDAFITFEQRHSQDDTVRLWASRFLLMMEYKKSFTNIEVNTLIKEHEDRLIRLSTPSNNEQMNPWIVMEQSKLLAKYYNSIQDRDGIKRVFNITETVFDHESNKMNGIQLMSNLETICQMYSHYGLKDEWKRLSVKIQELGTRVKEEMQPFQTEFEIPQKVYEQADVYFGDKAESSDVRWRNFASYFIPIKSKEEIALKELVKKYPFQFMIGNNLMDLKGHPMSYVGPYEDDPEGQLILHMAQKLNIQSYFLAIAINRLLTTNTLTVENVMTSLIIPSPLFEESRYDIIREAIEFFIQGEYILFSHLIVPQIENAICNLVEMNKVSILKPQRGNKGYQLRTLDDLLREQCIEDVFTPDGALYLQIVLTNQKALNIRNLLCHGIMPPEYFGSGAAGRLFHILVMLGLTKITAPAI</sequence>
<gene>
    <name evidence="2" type="ORF">BFS16_02030</name>
</gene>
<accession>A0A2K0XN50</accession>
<dbReference type="Proteomes" id="UP000236634">
    <property type="component" value="Unassembled WGS sequence"/>
</dbReference>
<evidence type="ECO:0000313" key="3">
    <source>
        <dbReference type="Proteomes" id="UP000236634"/>
    </source>
</evidence>
<protein>
    <recommendedName>
        <fullName evidence="1">DUF4209 domain-containing protein</fullName>
    </recommendedName>
</protein>
<comment type="caution">
    <text evidence="2">The sequence shown here is derived from an EMBL/GenBank/DDBJ whole genome shotgun (WGS) entry which is preliminary data.</text>
</comment>
<dbReference type="AlphaFoldDB" id="A0A2K0XN50"/>
<evidence type="ECO:0000313" key="2">
    <source>
        <dbReference type="EMBL" id="PNP95868.1"/>
    </source>
</evidence>